<accession>A0ABS4CNS6</accession>
<evidence type="ECO:0000313" key="2">
    <source>
        <dbReference type="EMBL" id="MBP1047647.1"/>
    </source>
</evidence>
<reference evidence="2 3" key="1">
    <citation type="submission" date="2020-12" db="EMBL/GenBank/DDBJ databases">
        <title>Vagococcus allomyrinae sp. nov. and Enterococcus lavae sp. nov., isolated from the larvae of Allomyrina dichotoma.</title>
        <authorList>
            <person name="Lee S.D."/>
        </authorList>
    </citation>
    <scope>NUCLEOTIDE SEQUENCE [LARGE SCALE GENOMIC DNA]</scope>
    <source>
        <strain evidence="2 3">BWM-S5</strain>
    </source>
</reference>
<name>A0ABS4CNS6_9ENTE</name>
<dbReference type="SUPFAM" id="SSF55136">
    <property type="entry name" value="Probable bacterial effector-binding domain"/>
    <property type="match status" value="1"/>
</dbReference>
<dbReference type="InterPro" id="IPR053182">
    <property type="entry name" value="YobU-like_regulator"/>
</dbReference>
<evidence type="ECO:0000259" key="1">
    <source>
        <dbReference type="SMART" id="SM00871"/>
    </source>
</evidence>
<comment type="caution">
    <text evidence="2">The sequence shown here is derived from an EMBL/GenBank/DDBJ whole genome shotgun (WGS) entry which is preliminary data.</text>
</comment>
<protein>
    <submittedName>
        <fullName evidence="2">GyrI-like domain-containing protein</fullName>
    </submittedName>
</protein>
<dbReference type="Proteomes" id="UP000673375">
    <property type="component" value="Unassembled WGS sequence"/>
</dbReference>
<feature type="domain" description="AraC effector-binding" evidence="1">
    <location>
        <begin position="1"/>
        <end position="133"/>
    </location>
</feature>
<dbReference type="InterPro" id="IPR011256">
    <property type="entry name" value="Reg_factor_effector_dom_sf"/>
</dbReference>
<dbReference type="EMBL" id="JAEDXU010000009">
    <property type="protein sequence ID" value="MBP1047647.1"/>
    <property type="molecule type" value="Genomic_DNA"/>
</dbReference>
<organism evidence="2 3">
    <name type="scientific">Enterococcus larvae</name>
    <dbReference type="NCBI Taxonomy" id="2794352"/>
    <lineage>
        <taxon>Bacteria</taxon>
        <taxon>Bacillati</taxon>
        <taxon>Bacillota</taxon>
        <taxon>Bacilli</taxon>
        <taxon>Lactobacillales</taxon>
        <taxon>Enterococcaceae</taxon>
        <taxon>Enterococcus</taxon>
    </lineage>
</organism>
<gene>
    <name evidence="2" type="ORF">I6N96_15270</name>
</gene>
<dbReference type="RefSeq" id="WP_209558431.1">
    <property type="nucleotide sequence ID" value="NZ_JAEDXU010000009.1"/>
</dbReference>
<dbReference type="InterPro" id="IPR029441">
    <property type="entry name" value="Cass2"/>
</dbReference>
<dbReference type="SMART" id="SM00871">
    <property type="entry name" value="AraC_E_bind"/>
    <property type="match status" value="1"/>
</dbReference>
<dbReference type="InterPro" id="IPR010499">
    <property type="entry name" value="AraC_E-bd"/>
</dbReference>
<dbReference type="Pfam" id="PF14526">
    <property type="entry name" value="Cass2"/>
    <property type="match status" value="1"/>
</dbReference>
<proteinExistence type="predicted"/>
<sequence>MNIYEIGSVRTNNFAVDMGEKIGGLWQQVMAEIGGTAPIYGVYHEYESDYSGDYTLSLAVEVSEQGKKLILDEGNYQIFPVELTPEEPSRNNVAETWQKIWGLEQAGDMKRRYAKDYEKYEKDGTVAIYISIE</sequence>
<keyword evidence="3" id="KW-1185">Reference proteome</keyword>
<dbReference type="PANTHER" id="PTHR36444:SF2">
    <property type="entry name" value="TRANSCRIPTIONAL REGULATOR PROTEIN YOBU-RELATED"/>
    <property type="match status" value="1"/>
</dbReference>
<dbReference type="PANTHER" id="PTHR36444">
    <property type="entry name" value="TRANSCRIPTIONAL REGULATOR PROTEIN YOBU-RELATED"/>
    <property type="match status" value="1"/>
</dbReference>
<dbReference type="Gene3D" id="3.20.80.10">
    <property type="entry name" value="Regulatory factor, effector binding domain"/>
    <property type="match status" value="1"/>
</dbReference>
<evidence type="ECO:0000313" key="3">
    <source>
        <dbReference type="Proteomes" id="UP000673375"/>
    </source>
</evidence>